<keyword evidence="2" id="KW-1185">Reference proteome</keyword>
<comment type="caution">
    <text evidence="1">The sequence shown here is derived from an EMBL/GenBank/DDBJ whole genome shotgun (WGS) entry which is preliminary data.</text>
</comment>
<evidence type="ECO:0000313" key="1">
    <source>
        <dbReference type="EMBL" id="KAJ8494012.1"/>
    </source>
</evidence>
<dbReference type="EMBL" id="JAQQAF010000004">
    <property type="protein sequence ID" value="KAJ8494012.1"/>
    <property type="molecule type" value="Genomic_DNA"/>
</dbReference>
<proteinExistence type="predicted"/>
<dbReference type="Proteomes" id="UP001222027">
    <property type="component" value="Unassembled WGS sequence"/>
</dbReference>
<accession>A0AAV8RB32</accession>
<sequence>MAGCYFLSSFVERRALPLLLLFVLSIATPSSRLCSSLLRPALSLLYDRRCRSLRWVVGGNGSSVGERSVMAGKGCSTWAPGRRQMSYCSSYNDLCSVVLSLTACPLCSFLTKQCGKLI</sequence>
<reference evidence="1 2" key="1">
    <citation type="submission" date="2022-12" db="EMBL/GenBank/DDBJ databases">
        <title>Chromosome-scale assembly of the Ensete ventricosum genome.</title>
        <authorList>
            <person name="Dussert Y."/>
            <person name="Stocks J."/>
            <person name="Wendawek A."/>
            <person name="Woldeyes F."/>
            <person name="Nichols R.A."/>
            <person name="Borrell J.S."/>
        </authorList>
    </citation>
    <scope>NUCLEOTIDE SEQUENCE [LARGE SCALE GENOMIC DNA]</scope>
    <source>
        <strain evidence="2">cv. Maze</strain>
        <tissue evidence="1">Seeds</tissue>
    </source>
</reference>
<protein>
    <recommendedName>
        <fullName evidence="3">Secreted protein</fullName>
    </recommendedName>
</protein>
<evidence type="ECO:0000313" key="2">
    <source>
        <dbReference type="Proteomes" id="UP001222027"/>
    </source>
</evidence>
<name>A0AAV8RB32_ENSVE</name>
<gene>
    <name evidence="1" type="ORF">OPV22_015733</name>
</gene>
<evidence type="ECO:0008006" key="3">
    <source>
        <dbReference type="Google" id="ProtNLM"/>
    </source>
</evidence>
<dbReference type="AlphaFoldDB" id="A0AAV8RB32"/>
<organism evidence="1 2">
    <name type="scientific">Ensete ventricosum</name>
    <name type="common">Abyssinian banana</name>
    <name type="synonym">Musa ensete</name>
    <dbReference type="NCBI Taxonomy" id="4639"/>
    <lineage>
        <taxon>Eukaryota</taxon>
        <taxon>Viridiplantae</taxon>
        <taxon>Streptophyta</taxon>
        <taxon>Embryophyta</taxon>
        <taxon>Tracheophyta</taxon>
        <taxon>Spermatophyta</taxon>
        <taxon>Magnoliopsida</taxon>
        <taxon>Liliopsida</taxon>
        <taxon>Zingiberales</taxon>
        <taxon>Musaceae</taxon>
        <taxon>Ensete</taxon>
    </lineage>
</organism>